<proteinExistence type="predicted"/>
<dbReference type="OrthoDB" id="2966338at2"/>
<evidence type="ECO:0000313" key="1">
    <source>
        <dbReference type="EMBL" id="OES46603.1"/>
    </source>
</evidence>
<comment type="caution">
    <text evidence="1">The sequence shown here is derived from an EMBL/GenBank/DDBJ whole genome shotgun (WGS) entry which is preliminary data.</text>
</comment>
<dbReference type="EMBL" id="MAMP01000001">
    <property type="protein sequence ID" value="OES46603.1"/>
    <property type="molecule type" value="Genomic_DNA"/>
</dbReference>
<dbReference type="AlphaFoldDB" id="A0A1E7DU44"/>
<sequence length="158" mass="18887">MNVEIMKGMRFMRDLVKNRKSQVRYCEKLSNGQSVHVYFWREKEFVSDRVVYVWNAAAIITDSRKKANNWKNHNRRGAKQEATGKAGLEGLKKALHIILQFRYRLKPNEYLFVVFDDEKRKNAYRWLERYGFMEFHKNGKLIAYGSFNPSIGQWAQKE</sequence>
<dbReference type="STRING" id="1714016.BA724_00665"/>
<accession>A0A1E7DU44</accession>
<evidence type="ECO:0000313" key="2">
    <source>
        <dbReference type="Proteomes" id="UP000095658"/>
    </source>
</evidence>
<protein>
    <submittedName>
        <fullName evidence="1">Uncharacterized protein</fullName>
    </submittedName>
</protein>
<organism evidence="1 2">
    <name type="scientific">Domibacillus iocasae</name>
    <dbReference type="NCBI Taxonomy" id="1714016"/>
    <lineage>
        <taxon>Bacteria</taxon>
        <taxon>Bacillati</taxon>
        <taxon>Bacillota</taxon>
        <taxon>Bacilli</taxon>
        <taxon>Bacillales</taxon>
        <taxon>Bacillaceae</taxon>
        <taxon>Domibacillus</taxon>
    </lineage>
</organism>
<dbReference type="RefSeq" id="WP_069936768.1">
    <property type="nucleotide sequence ID" value="NZ_MAMP01000001.1"/>
</dbReference>
<keyword evidence="2" id="KW-1185">Reference proteome</keyword>
<gene>
    <name evidence="1" type="ORF">BA724_00665</name>
</gene>
<dbReference type="Proteomes" id="UP000095658">
    <property type="component" value="Unassembled WGS sequence"/>
</dbReference>
<reference evidence="1 2" key="1">
    <citation type="submission" date="2016-06" db="EMBL/GenBank/DDBJ databases">
        <title>Domibacillus iocasae genome sequencing.</title>
        <authorList>
            <person name="Verma A."/>
            <person name="Pal Y."/>
            <person name="Ojha A.K."/>
            <person name="Krishnamurthi S."/>
        </authorList>
    </citation>
    <scope>NUCLEOTIDE SEQUENCE [LARGE SCALE GENOMIC DNA]</scope>
    <source>
        <strain evidence="1 2">DSM 29979</strain>
    </source>
</reference>
<name>A0A1E7DU44_9BACI</name>